<evidence type="ECO:0000313" key="9">
    <source>
        <dbReference type="EMBL" id="SHK05178.1"/>
    </source>
</evidence>
<dbReference type="GO" id="GO:0022857">
    <property type="term" value="F:transmembrane transporter activity"/>
    <property type="evidence" value="ECO:0007669"/>
    <property type="project" value="InterPro"/>
</dbReference>
<dbReference type="CDD" id="cd06550">
    <property type="entry name" value="TM_ABC_iron-siderophores_like"/>
    <property type="match status" value="1"/>
</dbReference>
<keyword evidence="5 8" id="KW-0812">Transmembrane</keyword>
<reference evidence="9 10" key="1">
    <citation type="submission" date="2016-11" db="EMBL/GenBank/DDBJ databases">
        <authorList>
            <person name="Jaros S."/>
            <person name="Januszkiewicz K."/>
            <person name="Wedrychowicz H."/>
        </authorList>
    </citation>
    <scope>NUCLEOTIDE SEQUENCE [LARGE SCALE GENOMIC DNA]</scope>
    <source>
        <strain evidence="9 10">CGMCC 4.5723</strain>
    </source>
</reference>
<feature type="transmembrane region" description="Helical" evidence="8">
    <location>
        <begin position="124"/>
        <end position="143"/>
    </location>
</feature>
<keyword evidence="3" id="KW-0813">Transport</keyword>
<feature type="transmembrane region" description="Helical" evidence="8">
    <location>
        <begin position="246"/>
        <end position="270"/>
    </location>
</feature>
<comment type="similarity">
    <text evidence="2">Belongs to the binding-protein-dependent transport system permease family. FecCD subfamily.</text>
</comment>
<evidence type="ECO:0000313" key="10">
    <source>
        <dbReference type="Proteomes" id="UP000184452"/>
    </source>
</evidence>
<dbReference type="SUPFAM" id="SSF81345">
    <property type="entry name" value="ABC transporter involved in vitamin B12 uptake, BtuC"/>
    <property type="match status" value="1"/>
</dbReference>
<feature type="transmembrane region" description="Helical" evidence="8">
    <location>
        <begin position="155"/>
        <end position="177"/>
    </location>
</feature>
<organism evidence="9 10">
    <name type="scientific">Nocardiopsis flavescens</name>
    <dbReference type="NCBI Taxonomy" id="758803"/>
    <lineage>
        <taxon>Bacteria</taxon>
        <taxon>Bacillati</taxon>
        <taxon>Actinomycetota</taxon>
        <taxon>Actinomycetes</taxon>
        <taxon>Streptosporangiales</taxon>
        <taxon>Nocardiopsidaceae</taxon>
        <taxon>Nocardiopsis</taxon>
    </lineage>
</organism>
<name>A0A1M6PB67_9ACTN</name>
<feature type="transmembrane region" description="Helical" evidence="8">
    <location>
        <begin position="282"/>
        <end position="300"/>
    </location>
</feature>
<evidence type="ECO:0000256" key="6">
    <source>
        <dbReference type="ARBA" id="ARBA00022989"/>
    </source>
</evidence>
<keyword evidence="10" id="KW-1185">Reference proteome</keyword>
<dbReference type="EMBL" id="FQZK01000013">
    <property type="protein sequence ID" value="SHK05178.1"/>
    <property type="molecule type" value="Genomic_DNA"/>
</dbReference>
<dbReference type="Gene3D" id="1.10.3470.10">
    <property type="entry name" value="ABC transporter involved in vitamin B12 uptake, BtuC"/>
    <property type="match status" value="1"/>
</dbReference>
<dbReference type="PANTHER" id="PTHR30472">
    <property type="entry name" value="FERRIC ENTEROBACTIN TRANSPORT SYSTEM PERMEASE PROTEIN"/>
    <property type="match status" value="1"/>
</dbReference>
<evidence type="ECO:0000256" key="7">
    <source>
        <dbReference type="ARBA" id="ARBA00023136"/>
    </source>
</evidence>
<keyword evidence="6 8" id="KW-1133">Transmembrane helix</keyword>
<feature type="transmembrane region" description="Helical" evidence="8">
    <location>
        <begin position="66"/>
        <end position="86"/>
    </location>
</feature>
<evidence type="ECO:0000256" key="2">
    <source>
        <dbReference type="ARBA" id="ARBA00007935"/>
    </source>
</evidence>
<comment type="subcellular location">
    <subcellularLocation>
        <location evidence="1">Cell membrane</location>
        <topology evidence="1">Multi-pass membrane protein</topology>
    </subcellularLocation>
</comment>
<evidence type="ECO:0000256" key="5">
    <source>
        <dbReference type="ARBA" id="ARBA00022692"/>
    </source>
</evidence>
<gene>
    <name evidence="9" type="ORF">SAMN05421803_1136</name>
</gene>
<dbReference type="GO" id="GO:0005886">
    <property type="term" value="C:plasma membrane"/>
    <property type="evidence" value="ECO:0007669"/>
    <property type="project" value="UniProtKB-SubCell"/>
</dbReference>
<evidence type="ECO:0000256" key="3">
    <source>
        <dbReference type="ARBA" id="ARBA00022448"/>
    </source>
</evidence>
<protein>
    <submittedName>
        <fullName evidence="9">Iron complex transport system permease protein</fullName>
    </submittedName>
</protein>
<evidence type="ECO:0000256" key="1">
    <source>
        <dbReference type="ARBA" id="ARBA00004651"/>
    </source>
</evidence>
<feature type="transmembrane region" description="Helical" evidence="8">
    <location>
        <begin position="98"/>
        <end position="118"/>
    </location>
</feature>
<sequence>MRTRTTPPRTGPARAVLMLGAGAAALAGAVLLSLVAGGRPTPVPEVWGVLAGTADPYVTTVVESRVPRTVLGVLVGAALALAGTLMQGVTRNPLADPGLLGVNAGAAAAVVTATALFGPTSVAATVWWALPGALLAGLAAYAVGSRGGDAGLVRLVLAGAVVSAVLMAYVQAIALSMPDTFDSYRYWVVGSLAGRGFDVIGSVLPVVGAGLVLALLAMSGLNALALGEEAATATGANTAWTRSAGLVAGVLLAAGATAAAGPIAFVGLAVPHVVRALVGVDFRLQVPFALLVGPVLLLLADVAGRTVVRPTELMVGVVTAFIGAPVLLYAVRKMRTTS</sequence>
<dbReference type="STRING" id="758803.SAMN05421803_1136"/>
<dbReference type="InterPro" id="IPR037294">
    <property type="entry name" value="ABC_BtuC-like"/>
</dbReference>
<dbReference type="InterPro" id="IPR000522">
    <property type="entry name" value="ABC_transptr_permease_BtuC"/>
</dbReference>
<feature type="transmembrane region" description="Helical" evidence="8">
    <location>
        <begin position="312"/>
        <end position="331"/>
    </location>
</feature>
<feature type="transmembrane region" description="Helical" evidence="8">
    <location>
        <begin position="197"/>
        <end position="225"/>
    </location>
</feature>
<dbReference type="GO" id="GO:0033214">
    <property type="term" value="P:siderophore-iron import into cell"/>
    <property type="evidence" value="ECO:0007669"/>
    <property type="project" value="TreeGrafter"/>
</dbReference>
<accession>A0A1M6PB67</accession>
<feature type="transmembrane region" description="Helical" evidence="8">
    <location>
        <begin position="12"/>
        <end position="36"/>
    </location>
</feature>
<keyword evidence="7 8" id="KW-0472">Membrane</keyword>
<evidence type="ECO:0000256" key="4">
    <source>
        <dbReference type="ARBA" id="ARBA00022475"/>
    </source>
</evidence>
<keyword evidence="4" id="KW-1003">Cell membrane</keyword>
<dbReference type="PANTHER" id="PTHR30472:SF1">
    <property type="entry name" value="FE(3+) DICITRATE TRANSPORT SYSTEM PERMEASE PROTEIN FECC-RELATED"/>
    <property type="match status" value="1"/>
</dbReference>
<dbReference type="Pfam" id="PF01032">
    <property type="entry name" value="FecCD"/>
    <property type="match status" value="1"/>
</dbReference>
<dbReference type="AlphaFoldDB" id="A0A1M6PB67"/>
<dbReference type="Proteomes" id="UP000184452">
    <property type="component" value="Unassembled WGS sequence"/>
</dbReference>
<proteinExistence type="inferred from homology"/>
<evidence type="ECO:0000256" key="8">
    <source>
        <dbReference type="SAM" id="Phobius"/>
    </source>
</evidence>